<organism evidence="3 4">
    <name type="scientific">Chitinophaga caseinilytica</name>
    <dbReference type="NCBI Taxonomy" id="2267521"/>
    <lineage>
        <taxon>Bacteria</taxon>
        <taxon>Pseudomonadati</taxon>
        <taxon>Bacteroidota</taxon>
        <taxon>Chitinophagia</taxon>
        <taxon>Chitinophagales</taxon>
        <taxon>Chitinophagaceae</taxon>
        <taxon>Chitinophaga</taxon>
    </lineage>
</organism>
<evidence type="ECO:0000313" key="3">
    <source>
        <dbReference type="EMBL" id="WZN46482.1"/>
    </source>
</evidence>
<dbReference type="GO" id="GO:0004749">
    <property type="term" value="F:ribose phosphate diphosphokinase activity"/>
    <property type="evidence" value="ECO:0007669"/>
    <property type="project" value="UniProtKB-EC"/>
</dbReference>
<dbReference type="NCBIfam" id="TIGR01251">
    <property type="entry name" value="ribP_PPkin"/>
    <property type="match status" value="1"/>
</dbReference>
<dbReference type="InterPro" id="IPR029057">
    <property type="entry name" value="PRTase-like"/>
</dbReference>
<dbReference type="EMBL" id="CP150096">
    <property type="protein sequence ID" value="WZN46482.1"/>
    <property type="molecule type" value="Genomic_DNA"/>
</dbReference>
<comment type="similarity">
    <text evidence="1">Belongs to the ribose-phosphate pyrophosphokinase family.</text>
</comment>
<dbReference type="PANTHER" id="PTHR10210">
    <property type="entry name" value="RIBOSE-PHOSPHATE DIPHOSPHOKINASE FAMILY MEMBER"/>
    <property type="match status" value="1"/>
</dbReference>
<dbReference type="Proteomes" id="UP001449657">
    <property type="component" value="Chromosome"/>
</dbReference>
<dbReference type="CDD" id="cd06223">
    <property type="entry name" value="PRTases_typeI"/>
    <property type="match status" value="1"/>
</dbReference>
<dbReference type="EC" id="2.7.6.1" evidence="3"/>
<dbReference type="InterPro" id="IPR000836">
    <property type="entry name" value="PRTase_dom"/>
</dbReference>
<dbReference type="SMART" id="SM01400">
    <property type="entry name" value="Pribosyltran_N"/>
    <property type="match status" value="1"/>
</dbReference>
<name>A0ABZ2Z4G7_9BACT</name>
<reference evidence="3 4" key="1">
    <citation type="submission" date="2024-03" db="EMBL/GenBank/DDBJ databases">
        <title>Chitinophaga caseinilytica sp. nov., a casein hydrolysing bacterium isolated from forest soil.</title>
        <authorList>
            <person name="Lee D.S."/>
            <person name="Han D.M."/>
            <person name="Baek J.H."/>
            <person name="Choi D.G."/>
            <person name="Jeon J.H."/>
            <person name="Jeon C.O."/>
        </authorList>
    </citation>
    <scope>NUCLEOTIDE SEQUENCE [LARGE SCALE GENOMIC DNA]</scope>
    <source>
        <strain evidence="3 4">KACC 19118</strain>
    </source>
</reference>
<evidence type="ECO:0000256" key="1">
    <source>
        <dbReference type="RuleBase" id="RU004324"/>
    </source>
</evidence>
<keyword evidence="3" id="KW-0808">Transferase</keyword>
<dbReference type="PANTHER" id="PTHR10210:SF41">
    <property type="entry name" value="RIBOSE-PHOSPHATE PYROPHOSPHOKINASE 1, CHLOROPLASTIC"/>
    <property type="match status" value="1"/>
</dbReference>
<gene>
    <name evidence="3" type="primary">prs</name>
    <name evidence="3" type="ORF">WJU22_26705</name>
</gene>
<dbReference type="Gene3D" id="3.40.50.2020">
    <property type="match status" value="2"/>
</dbReference>
<sequence>MLTLHLIHPEKSDIPVETLRFPDGQPHLKIDTSAIALIERQTPVRILTRLNDGNDLLMLLFAQQALSHLEFRDVRADITYLTAARMDRVMRPGEPFSLKVIAAVLNAAQFRKVRIFDPHSEVTTALIDRAYAVENHRFMRDVLEDYNTRRPGEHIVLVSPDGGALKKIYSLAKFIGTTDVVECMKTRDVKTGALSGFKTSAEDLSGKTCIIADDICDGGGTFAGTAKVLKDKGAARVVLAVSHGIFSKGTSIEYVDEIYTTDSFREVPDVHCFAAERYFH</sequence>
<keyword evidence="1" id="KW-0545">Nucleotide biosynthesis</keyword>
<dbReference type="RefSeq" id="WP_341841180.1">
    <property type="nucleotide sequence ID" value="NZ_CP149792.1"/>
</dbReference>
<proteinExistence type="inferred from homology"/>
<evidence type="ECO:0000313" key="4">
    <source>
        <dbReference type="Proteomes" id="UP001449657"/>
    </source>
</evidence>
<keyword evidence="4" id="KW-1185">Reference proteome</keyword>
<dbReference type="InterPro" id="IPR005946">
    <property type="entry name" value="Rib-P_diPkinase"/>
</dbReference>
<dbReference type="SUPFAM" id="SSF53271">
    <property type="entry name" value="PRTase-like"/>
    <property type="match status" value="1"/>
</dbReference>
<protein>
    <submittedName>
        <fullName evidence="3">Ribose-phosphate diphosphokinase</fullName>
        <ecNumber evidence="3">2.7.6.1</ecNumber>
    </submittedName>
</protein>
<dbReference type="Pfam" id="PF00156">
    <property type="entry name" value="Pribosyltran"/>
    <property type="match status" value="1"/>
</dbReference>
<evidence type="ECO:0000259" key="2">
    <source>
        <dbReference type="Pfam" id="PF00156"/>
    </source>
</evidence>
<feature type="domain" description="Phosphoribosyltransferase" evidence="2">
    <location>
        <begin position="146"/>
        <end position="251"/>
    </location>
</feature>
<accession>A0ABZ2Z4G7</accession>